<dbReference type="InterPro" id="IPR050445">
    <property type="entry name" value="Bact_polysacc_biosynth/exp"/>
</dbReference>
<name>A0A095ZS36_9BACT</name>
<dbReference type="Proteomes" id="UP000029556">
    <property type="component" value="Unassembled WGS sequence"/>
</dbReference>
<accession>A0A095ZS36</accession>
<dbReference type="GO" id="GO:0005886">
    <property type="term" value="C:plasma membrane"/>
    <property type="evidence" value="ECO:0007669"/>
    <property type="project" value="TreeGrafter"/>
</dbReference>
<reference evidence="2 3" key="1">
    <citation type="submission" date="2014-07" db="EMBL/GenBank/DDBJ databases">
        <authorList>
            <person name="McCorrison J."/>
            <person name="Sanka R."/>
            <person name="Torralba M."/>
            <person name="Gillis M."/>
            <person name="Haft D.H."/>
            <person name="Methe B."/>
            <person name="Sutton G."/>
            <person name="Nelson K.E."/>
        </authorList>
    </citation>
    <scope>NUCLEOTIDE SEQUENCE [LARGE SCALE GENOMIC DNA]</scope>
    <source>
        <strain evidence="2 3">DNF00853</strain>
    </source>
</reference>
<dbReference type="EMBL" id="JRNN01000002">
    <property type="protein sequence ID" value="KGF37523.1"/>
    <property type="molecule type" value="Genomic_DNA"/>
</dbReference>
<feature type="transmembrane region" description="Helical" evidence="1">
    <location>
        <begin position="323"/>
        <end position="341"/>
    </location>
</feature>
<keyword evidence="1" id="KW-1133">Transmembrane helix</keyword>
<comment type="caution">
    <text evidence="2">The sequence shown here is derived from an EMBL/GenBank/DDBJ whole genome shotgun (WGS) entry which is preliminary data.</text>
</comment>
<evidence type="ECO:0000313" key="3">
    <source>
        <dbReference type="Proteomes" id="UP000029556"/>
    </source>
</evidence>
<dbReference type="AlphaFoldDB" id="A0A095ZS36"/>
<dbReference type="GO" id="GO:0004713">
    <property type="term" value="F:protein tyrosine kinase activity"/>
    <property type="evidence" value="ECO:0007669"/>
    <property type="project" value="TreeGrafter"/>
</dbReference>
<dbReference type="PANTHER" id="PTHR32309:SF13">
    <property type="entry name" value="FERRIC ENTEROBACTIN TRANSPORT PROTEIN FEPE"/>
    <property type="match status" value="1"/>
</dbReference>
<feature type="transmembrane region" description="Helical" evidence="1">
    <location>
        <begin position="26"/>
        <end position="46"/>
    </location>
</feature>
<proteinExistence type="predicted"/>
<dbReference type="PANTHER" id="PTHR32309">
    <property type="entry name" value="TYROSINE-PROTEIN KINASE"/>
    <property type="match status" value="1"/>
</dbReference>
<keyword evidence="1" id="KW-0472">Membrane</keyword>
<organism evidence="2 3">
    <name type="scientific">Hoylesella buccalis DNF00853</name>
    <dbReference type="NCBI Taxonomy" id="1401074"/>
    <lineage>
        <taxon>Bacteria</taxon>
        <taxon>Pseudomonadati</taxon>
        <taxon>Bacteroidota</taxon>
        <taxon>Bacteroidia</taxon>
        <taxon>Bacteroidales</taxon>
        <taxon>Prevotellaceae</taxon>
        <taxon>Hoylesella</taxon>
    </lineage>
</organism>
<sequence>MSSQMKETNEQINISEIIKRVIQKKWTYALILSITFAVACGLILPVPRYYKSGVSLAPELGNINEGGGLADIAASMGFNLNNTMLSDAISPELYPELLKSNRFISQLIEIRVKSIDGATNTTYYNYLDKHQKQNPLMIPLYVLKNLFKKKAAPTPKGHHINYFQLTKREYEIFSAIRNKVTCRVDKKTNLISIEVEDQDPLISATMADSVRYKLQEFITEYRTSKARHDMNYYKELTAKAKHTYEKARQAYGSYADANMEIMLESFKSKKDDLENDMQLKFNAYSTLNTQLQAAIAKVQEKTPVFTVVTNATVPLKPAGPKRMMFVAGMLFLAFIITTVYVSRDLIF</sequence>
<dbReference type="OrthoDB" id="1522571at2"/>
<protein>
    <submittedName>
        <fullName evidence="2">Chain-length determining protein</fullName>
    </submittedName>
</protein>
<evidence type="ECO:0000313" key="2">
    <source>
        <dbReference type="EMBL" id="KGF37523.1"/>
    </source>
</evidence>
<gene>
    <name evidence="2" type="ORF">HMPREF2137_00195</name>
</gene>
<evidence type="ECO:0000256" key="1">
    <source>
        <dbReference type="SAM" id="Phobius"/>
    </source>
</evidence>
<keyword evidence="1" id="KW-0812">Transmembrane</keyword>